<evidence type="ECO:0000259" key="9">
    <source>
        <dbReference type="PROSITE" id="PS50835"/>
    </source>
</evidence>
<keyword evidence="5" id="KW-1015">Disulfide bond</keyword>
<feature type="chain" id="PRO_5038759082" description="Ig-like domain-containing protein" evidence="8">
    <location>
        <begin position="22"/>
        <end position="1681"/>
    </location>
</feature>
<feature type="domain" description="Ig-like" evidence="9">
    <location>
        <begin position="557"/>
        <end position="650"/>
    </location>
</feature>
<dbReference type="GO" id="GO:0016020">
    <property type="term" value="C:membrane"/>
    <property type="evidence" value="ECO:0007669"/>
    <property type="project" value="UniProtKB-SubCell"/>
</dbReference>
<dbReference type="SUPFAM" id="SSF48726">
    <property type="entry name" value="Immunoglobulin"/>
    <property type="match status" value="13"/>
</dbReference>
<evidence type="ECO:0000256" key="3">
    <source>
        <dbReference type="ARBA" id="ARBA00022989"/>
    </source>
</evidence>
<name>A0A9D3NIN7_9TELE</name>
<dbReference type="Proteomes" id="UP000824219">
    <property type="component" value="Linkage Group LG17"/>
</dbReference>
<sequence>MKRLLLLLIILYGILFSNTWAWEVKMPPSIHGLHKSCLVIPCTFSYSYYPPYNPYRIVWYQYVSRGYPLVFDAWYPASVIDKYRGKTSLYRKEYRDCSLLIDHLSPHHNGDRIYTWIDPENIGSGTFAFYDVSTLIHIDSYPQKPIVDIYGGNRIGDSITVRCKAYHTCPHDPPSLSLSGIEKKSDDLKYNDYHNGNWEVTLTRVGVIRAERQDIECSVRHRGGQYASTTKTHSAECSIYPLEITPKSNTEFLEGVVQDITCSVPYKCSRDKPNIVWNNGLLNGIQSYRENQYATSEAKSTLKFTAKGDDNGKTITCQSIFKGTSQSKTITLKVKKSMGSLDWSFTMPSAITGIRGSCVVIPCNYEFKNSQRSATIVRWYKVSSSGYSLVYDTSSSNIDAEFKGKTSLFGSSNEKHCSLKIQPLGLQHQERLFPWMDQTLTENYHRQNFKDVTIALDVTDFVEKPKAELLGIAKVGEPVTLSCSVIHTCPTEPPTLSLSISRGSSNVMNTPLYHGKWKTTKEFKWTVEENDNSVTCTVTYVGGQTSKTEISLNPLCPIDQVQIKADTEFLEGVKQNIVCSVTYMCAKDRPQIIWKGEELPGSTFQVTKEGIKQIAKSTLKFTPKASDNGKTITCQADFKGNVQTEEINLSVQRSMGSLDWSFTMPSTINGIRGSCVVIPCNYEFKNVQHSKTNVKWYKLSNTGYSLVYDQPTHNILQQFKGKTSLFGSSNDKNCSLKIQPLDMQHSQERLFPWMDPKPIESYHSKNFDHVTIALEVTDIAEIPQADILGTEKVGEPITLSCSVIHTCPPTPPKLSLSISRGTPSLIHTPLHDGKWKETIKMTWTLEENDKSVTCTVSYAGGQSTKTEISLNPLCEFQKPVISPAQEEVMEGIEKSFTCTVNHTCQKEKPNIIWNYQNMPVSVETRKVSSHSWQTVSTLKLKASRDDHGKTLTCTAQTTKGDISDHVTLKVKRGMFSLDWTYSMPSKITGLRGSCLVIPCSFEFKTEKHSNVEVKWYLYSSTTYPLVYGPDNENVLGKFFDKTRLYGLPSEKSCSLEITQLEKYHNGDRLYPWMDPKSVETFHKENYYDKSIELQVTDQADKPKLNIIGIPRVGEQVTVSCSVLYTCPPNPPSLSVGKALETDITEHTPVQDGFWKITRDHTFIIKEEEPTVTCKATFHGGQTSEAQVDLKAQCTYKDITIDPEVADLVEGVGKNFTCTVFHSCKGQPPAFTWNYKDVPETVGTKKGPSLTWATYSNILYIASLEDDGKKLTCTATFPGGEITNSIVLQVQRYVPKVVDPFENDTLHVFEANVVPKITALIRSCVVIPCTFQTGNMHVMRLRGLWYTSKGEYVYHTGRSNIMDNFMGRTKLLGNPDEQNCTLEIDNVQAHDNGPFCFHAEKGNDKYRFNHSCVFIIMKASPDKPVISALPDVMEPGKRFTINCTVTHTCSSHPPTISWNVQAARQVMSHVERSVGKWETTSTITFIPTGYEEEENLICRASFWKGKKEESSTLLSVKRYEGLGMDTVGLYIILPLFSFLLLSIIGIIIYRRRVQKKTSDEPTPERRRSVWSHISRRYDGAANWLNSLAETSSPPRPPKPEKRRSVWSRFSRRGPVASTDLTVQYHSGRTSNVSASATSAGYSKPRCSSPKSEPKPYKSGVGHLADYDDDYTNTADFKMYRKM</sequence>
<dbReference type="Pfam" id="PF07686">
    <property type="entry name" value="V-set"/>
    <property type="match status" value="1"/>
</dbReference>
<evidence type="ECO:0000313" key="10">
    <source>
        <dbReference type="EMBL" id="KAG7321705.1"/>
    </source>
</evidence>
<dbReference type="InterPro" id="IPR003599">
    <property type="entry name" value="Ig_sub"/>
</dbReference>
<evidence type="ECO:0000256" key="5">
    <source>
        <dbReference type="ARBA" id="ARBA00023157"/>
    </source>
</evidence>
<evidence type="ECO:0000256" key="1">
    <source>
        <dbReference type="ARBA" id="ARBA00004167"/>
    </source>
</evidence>
<feature type="domain" description="Ig-like" evidence="9">
    <location>
        <begin position="879"/>
        <end position="963"/>
    </location>
</feature>
<dbReference type="InterPro" id="IPR013106">
    <property type="entry name" value="Ig_V-set"/>
</dbReference>
<comment type="caution">
    <text evidence="10">The sequence shown here is derived from an EMBL/GenBank/DDBJ whole genome shotgun (WGS) entry which is preliminary data.</text>
</comment>
<feature type="domain" description="Ig-like" evidence="9">
    <location>
        <begin position="241"/>
        <end position="331"/>
    </location>
</feature>
<keyword evidence="2 7" id="KW-0812">Transmembrane</keyword>
<feature type="domain" description="Ig-like" evidence="9">
    <location>
        <begin position="1423"/>
        <end position="1514"/>
    </location>
</feature>
<dbReference type="InterPro" id="IPR036179">
    <property type="entry name" value="Ig-like_dom_sf"/>
</dbReference>
<protein>
    <recommendedName>
        <fullName evidence="9">Ig-like domain-containing protein</fullName>
    </recommendedName>
</protein>
<dbReference type="InterPro" id="IPR013783">
    <property type="entry name" value="Ig-like_fold"/>
</dbReference>
<reference evidence="10 11" key="1">
    <citation type="submission" date="2021-06" db="EMBL/GenBank/DDBJ databases">
        <title>Chromosome-level genome assembly of the red-tail catfish (Hemibagrus wyckioides).</title>
        <authorList>
            <person name="Shao F."/>
        </authorList>
    </citation>
    <scope>NUCLEOTIDE SEQUENCE [LARGE SCALE GENOMIC DNA]</scope>
    <source>
        <strain evidence="10">EC202008001</strain>
        <tissue evidence="10">Blood</tissue>
    </source>
</reference>
<dbReference type="EMBL" id="JAHKSW010000017">
    <property type="protein sequence ID" value="KAG7321705.1"/>
    <property type="molecule type" value="Genomic_DNA"/>
</dbReference>
<organism evidence="10 11">
    <name type="scientific">Hemibagrus wyckioides</name>
    <dbReference type="NCBI Taxonomy" id="337641"/>
    <lineage>
        <taxon>Eukaryota</taxon>
        <taxon>Metazoa</taxon>
        <taxon>Chordata</taxon>
        <taxon>Craniata</taxon>
        <taxon>Vertebrata</taxon>
        <taxon>Euteleostomi</taxon>
        <taxon>Actinopterygii</taxon>
        <taxon>Neopterygii</taxon>
        <taxon>Teleostei</taxon>
        <taxon>Ostariophysi</taxon>
        <taxon>Siluriformes</taxon>
        <taxon>Bagridae</taxon>
        <taxon>Hemibagrus</taxon>
    </lineage>
</organism>
<feature type="compositionally biased region" description="Polar residues" evidence="6">
    <location>
        <begin position="1628"/>
        <end position="1639"/>
    </location>
</feature>
<feature type="domain" description="Ig-like" evidence="9">
    <location>
        <begin position="783"/>
        <end position="869"/>
    </location>
</feature>
<comment type="subcellular location">
    <subcellularLocation>
        <location evidence="1">Membrane</location>
        <topology evidence="1">Single-pass membrane protein</topology>
    </subcellularLocation>
</comment>
<dbReference type="SMART" id="SM00409">
    <property type="entry name" value="IG"/>
    <property type="match status" value="11"/>
</dbReference>
<feature type="transmembrane region" description="Helical" evidence="7">
    <location>
        <begin position="1526"/>
        <end position="1548"/>
    </location>
</feature>
<evidence type="ECO:0000313" key="11">
    <source>
        <dbReference type="Proteomes" id="UP000824219"/>
    </source>
</evidence>
<dbReference type="Pfam" id="PF08205">
    <property type="entry name" value="C2-set_2"/>
    <property type="match status" value="1"/>
</dbReference>
<dbReference type="InterPro" id="IPR007110">
    <property type="entry name" value="Ig-like_dom"/>
</dbReference>
<evidence type="ECO:0000256" key="6">
    <source>
        <dbReference type="SAM" id="MobiDB-lite"/>
    </source>
</evidence>
<feature type="region of interest" description="Disordered" evidence="6">
    <location>
        <begin position="1585"/>
        <end position="1604"/>
    </location>
</feature>
<keyword evidence="3 7" id="KW-1133">Transmembrane helix</keyword>
<dbReference type="InterPro" id="IPR013162">
    <property type="entry name" value="CD80_C2-set"/>
</dbReference>
<feature type="region of interest" description="Disordered" evidence="6">
    <location>
        <begin position="1628"/>
        <end position="1662"/>
    </location>
</feature>
<proteinExistence type="predicted"/>
<dbReference type="OrthoDB" id="10039395at2759"/>
<keyword evidence="8" id="KW-0732">Signal</keyword>
<keyword evidence="4 7" id="KW-0472">Membrane</keyword>
<dbReference type="PROSITE" id="PS50835">
    <property type="entry name" value="IG_LIKE"/>
    <property type="match status" value="7"/>
</dbReference>
<dbReference type="Gene3D" id="2.60.40.10">
    <property type="entry name" value="Immunoglobulins"/>
    <property type="match status" value="13"/>
</dbReference>
<dbReference type="PANTHER" id="PTHR46484:SF7">
    <property type="entry name" value="MYELIN-ASSOCIATED GLYCOPROTEIN-LIKE-RELATED"/>
    <property type="match status" value="1"/>
</dbReference>
<dbReference type="PANTHER" id="PTHR46484">
    <property type="entry name" value="SI:CH211-171H4.5-RELATED"/>
    <property type="match status" value="1"/>
</dbReference>
<evidence type="ECO:0000256" key="2">
    <source>
        <dbReference type="ARBA" id="ARBA00022692"/>
    </source>
</evidence>
<gene>
    <name evidence="10" type="ORF">KOW79_014563</name>
</gene>
<feature type="domain" description="Ig-like" evidence="9">
    <location>
        <begin position="465"/>
        <end position="553"/>
    </location>
</feature>
<feature type="signal peptide" evidence="8">
    <location>
        <begin position="1"/>
        <end position="21"/>
    </location>
</feature>
<feature type="domain" description="Ig-like" evidence="9">
    <location>
        <begin position="1202"/>
        <end position="1288"/>
    </location>
</feature>
<accession>A0A9D3NIN7</accession>
<evidence type="ECO:0000256" key="4">
    <source>
        <dbReference type="ARBA" id="ARBA00023136"/>
    </source>
</evidence>
<keyword evidence="11" id="KW-1185">Reference proteome</keyword>
<evidence type="ECO:0000256" key="7">
    <source>
        <dbReference type="SAM" id="Phobius"/>
    </source>
</evidence>
<evidence type="ECO:0000256" key="8">
    <source>
        <dbReference type="SAM" id="SignalP"/>
    </source>
</evidence>